<protein>
    <submittedName>
        <fullName evidence="1">U-box domain-containing protein 1</fullName>
    </submittedName>
</protein>
<reference evidence="1" key="1">
    <citation type="submission" date="2016-11" db="EMBL/GenBank/DDBJ databases">
        <title>The genome of Nicotiana attenuata.</title>
        <authorList>
            <person name="Xu S."/>
            <person name="Brockmoeller T."/>
            <person name="Gaquerel E."/>
            <person name="Navarro A."/>
            <person name="Kuhl H."/>
            <person name="Gase K."/>
            <person name="Ling Z."/>
            <person name="Zhou W."/>
            <person name="Kreitzer C."/>
            <person name="Stanke M."/>
            <person name="Tang H."/>
            <person name="Lyons E."/>
            <person name="Pandey P."/>
            <person name="Pandey S.P."/>
            <person name="Timmermann B."/>
            <person name="Baldwin I.T."/>
        </authorList>
    </citation>
    <scope>NUCLEOTIDE SEQUENCE [LARGE SCALE GENOMIC DNA]</scope>
    <source>
        <strain evidence="1">UT</strain>
    </source>
</reference>
<dbReference type="SMR" id="A0A314L2F1"/>
<dbReference type="Proteomes" id="UP000187609">
    <property type="component" value="Unassembled WGS sequence"/>
</dbReference>
<dbReference type="KEGG" id="nau:109243071"/>
<organism evidence="1 2">
    <name type="scientific">Nicotiana attenuata</name>
    <name type="common">Coyote tobacco</name>
    <dbReference type="NCBI Taxonomy" id="49451"/>
    <lineage>
        <taxon>Eukaryota</taxon>
        <taxon>Viridiplantae</taxon>
        <taxon>Streptophyta</taxon>
        <taxon>Embryophyta</taxon>
        <taxon>Tracheophyta</taxon>
        <taxon>Spermatophyta</taxon>
        <taxon>Magnoliopsida</taxon>
        <taxon>eudicotyledons</taxon>
        <taxon>Gunneridae</taxon>
        <taxon>Pentapetalae</taxon>
        <taxon>asterids</taxon>
        <taxon>lamiids</taxon>
        <taxon>Solanales</taxon>
        <taxon>Solanaceae</taxon>
        <taxon>Nicotianoideae</taxon>
        <taxon>Nicotianeae</taxon>
        <taxon>Nicotiana</taxon>
    </lineage>
</organism>
<dbReference type="AlphaFoldDB" id="A0A314L2F1"/>
<accession>A0A314L2F1</accession>
<comment type="caution">
    <text evidence="1">The sequence shown here is derived from an EMBL/GenBank/DDBJ whole genome shotgun (WGS) entry which is preliminary data.</text>
</comment>
<gene>
    <name evidence="1" type="primary">PUB1_0</name>
    <name evidence="1" type="ORF">A4A49_36308</name>
</gene>
<evidence type="ECO:0000313" key="1">
    <source>
        <dbReference type="EMBL" id="OIT35665.1"/>
    </source>
</evidence>
<evidence type="ECO:0000313" key="2">
    <source>
        <dbReference type="Proteomes" id="UP000187609"/>
    </source>
</evidence>
<dbReference type="Gramene" id="OIT35665">
    <property type="protein sequence ID" value="OIT35665"/>
    <property type="gene ID" value="A4A49_36308"/>
</dbReference>
<sequence length="102" mass="11249">MSALLKRKITSSIERLSNAVTAFFRILISREPTRVFRNGIAPDSAMILRLSIPVFASNLSSDVACLCISGDAVANFPTKNSAGILFFHGQHAHKLYLILLRF</sequence>
<dbReference type="EMBL" id="MJEQ01000527">
    <property type="protein sequence ID" value="OIT35665.1"/>
    <property type="molecule type" value="Genomic_DNA"/>
</dbReference>
<dbReference type="GeneID" id="109243071"/>
<keyword evidence="2" id="KW-1185">Reference proteome</keyword>
<name>A0A314L2F1_NICAT</name>
<proteinExistence type="predicted"/>